<name>A0ABQ1KYU1_9RHOB</name>
<reference evidence="6" key="1">
    <citation type="journal article" date="2019" name="Int. J. Syst. Evol. Microbiol.">
        <title>The Global Catalogue of Microorganisms (GCM) 10K type strain sequencing project: providing services to taxonomists for standard genome sequencing and annotation.</title>
        <authorList>
            <consortium name="The Broad Institute Genomics Platform"/>
            <consortium name="The Broad Institute Genome Sequencing Center for Infectious Disease"/>
            <person name="Wu L."/>
            <person name="Ma J."/>
        </authorList>
    </citation>
    <scope>NUCLEOTIDE SEQUENCE [LARGE SCALE GENOMIC DNA]</scope>
    <source>
        <strain evidence="6">CGMCC 1.12478</strain>
    </source>
</reference>
<evidence type="ECO:0000313" key="6">
    <source>
        <dbReference type="Proteomes" id="UP000645462"/>
    </source>
</evidence>
<accession>A0ABQ1KYU1</accession>
<dbReference type="InterPro" id="IPR008929">
    <property type="entry name" value="Chondroitin_lyas"/>
</dbReference>
<dbReference type="GO" id="GO:0016829">
    <property type="term" value="F:lyase activity"/>
    <property type="evidence" value="ECO:0007669"/>
    <property type="project" value="UniProtKB-KW"/>
</dbReference>
<organism evidence="5 6">
    <name type="scientific">Marivita lacus</name>
    <dbReference type="NCBI Taxonomy" id="1323742"/>
    <lineage>
        <taxon>Bacteria</taxon>
        <taxon>Pseudomonadati</taxon>
        <taxon>Pseudomonadota</taxon>
        <taxon>Alphaproteobacteria</taxon>
        <taxon>Rhodobacterales</taxon>
        <taxon>Roseobacteraceae</taxon>
        <taxon>Marivita</taxon>
    </lineage>
</organism>
<dbReference type="SUPFAM" id="SSF48230">
    <property type="entry name" value="Chondroitin AC/alginate lyase"/>
    <property type="match status" value="1"/>
</dbReference>
<protein>
    <submittedName>
        <fullName evidence="5">Alginate lyase</fullName>
    </submittedName>
</protein>
<dbReference type="RefSeq" id="WP_188482860.1">
    <property type="nucleotide sequence ID" value="NZ_BMFC01000008.1"/>
</dbReference>
<dbReference type="Proteomes" id="UP000645462">
    <property type="component" value="Unassembled WGS sequence"/>
</dbReference>
<comment type="caution">
    <text evidence="5">The sequence shown here is derived from an EMBL/GenBank/DDBJ whole genome shotgun (WGS) entry which is preliminary data.</text>
</comment>
<feature type="signal peptide" evidence="3">
    <location>
        <begin position="1"/>
        <end position="21"/>
    </location>
</feature>
<keyword evidence="2 5" id="KW-0456">Lyase</keyword>
<evidence type="ECO:0000256" key="2">
    <source>
        <dbReference type="ARBA" id="ARBA00023239"/>
    </source>
</evidence>
<sequence length="343" mass="37326">MKHLSMTLCACTLAAASTARAQDTATDLFACVAPPEPVVALDHGSRYVDADKSRSEFDQTSNADVNAQLEPVDTFISDLVGVSNRAISTPADRPVAAECVVSALAVWARADALSDLATMNANLSAPARIGGLAFAYAQVRPYLPESEETALVERWLSDRARQTMTYFDEDAPTMASQNNLRAWAGLAVARIGITVDDATMTDWAGDTVQLVACQANPDGSLPFEMTRKERALHYQIHAVTPLVVAAALLEDRDHDLFRACDMAIHRTVYFVVNAFNDPTLVEDISGSVQTYFNGDDELRSFELAWAEAYLSLFYAPQIRSFVDEYGTLGNSKLGGQQSLLWGI</sequence>
<feature type="domain" description="Alginate lyase" evidence="4">
    <location>
        <begin position="100"/>
        <end position="278"/>
    </location>
</feature>
<gene>
    <name evidence="5" type="primary">algL</name>
    <name evidence="5" type="ORF">GCM10011363_30010</name>
</gene>
<evidence type="ECO:0000313" key="5">
    <source>
        <dbReference type="EMBL" id="GGC11374.1"/>
    </source>
</evidence>
<keyword evidence="1 3" id="KW-0732">Signal</keyword>
<proteinExistence type="predicted"/>
<evidence type="ECO:0000256" key="1">
    <source>
        <dbReference type="ARBA" id="ARBA00022729"/>
    </source>
</evidence>
<dbReference type="Pfam" id="PF05426">
    <property type="entry name" value="Alginate_lyase"/>
    <property type="match status" value="1"/>
</dbReference>
<dbReference type="EMBL" id="BMFC01000008">
    <property type="protein sequence ID" value="GGC11374.1"/>
    <property type="molecule type" value="Genomic_DNA"/>
</dbReference>
<keyword evidence="6" id="KW-1185">Reference proteome</keyword>
<evidence type="ECO:0000259" key="4">
    <source>
        <dbReference type="Pfam" id="PF05426"/>
    </source>
</evidence>
<feature type="chain" id="PRO_5045751719" evidence="3">
    <location>
        <begin position="22"/>
        <end position="343"/>
    </location>
</feature>
<dbReference type="InterPro" id="IPR008397">
    <property type="entry name" value="Alginate_lyase_dom"/>
</dbReference>
<dbReference type="Gene3D" id="1.50.10.100">
    <property type="entry name" value="Chondroitin AC/alginate lyase"/>
    <property type="match status" value="1"/>
</dbReference>
<evidence type="ECO:0000256" key="3">
    <source>
        <dbReference type="SAM" id="SignalP"/>
    </source>
</evidence>